<keyword evidence="2" id="KW-1185">Reference proteome</keyword>
<dbReference type="STRING" id="1085623.GNIT_0187"/>
<dbReference type="AlphaFoldDB" id="G4QJ02"/>
<dbReference type="EMBL" id="CP003060">
    <property type="protein sequence ID" value="AEP28341.1"/>
    <property type="molecule type" value="Genomic_DNA"/>
</dbReference>
<dbReference type="RefSeq" id="WP_014107220.1">
    <property type="nucleotide sequence ID" value="NC_016041.1"/>
</dbReference>
<name>G4QJ02_GLANF</name>
<organism evidence="1 2">
    <name type="scientific">Glaciecola nitratireducens (strain JCM 12485 / KCTC 12276 / FR1064)</name>
    <dbReference type="NCBI Taxonomy" id="1085623"/>
    <lineage>
        <taxon>Bacteria</taxon>
        <taxon>Pseudomonadati</taxon>
        <taxon>Pseudomonadota</taxon>
        <taxon>Gammaproteobacteria</taxon>
        <taxon>Alteromonadales</taxon>
        <taxon>Alteromonadaceae</taxon>
        <taxon>Brumicola</taxon>
    </lineage>
</organism>
<evidence type="ECO:0000313" key="2">
    <source>
        <dbReference type="Proteomes" id="UP000009282"/>
    </source>
</evidence>
<proteinExistence type="predicted"/>
<gene>
    <name evidence="1" type="ordered locus">GNIT_0187</name>
</gene>
<dbReference type="HOGENOM" id="CLU_092721_1_0_6"/>
<dbReference type="Proteomes" id="UP000009282">
    <property type="component" value="Chromosome"/>
</dbReference>
<dbReference type="Pfam" id="PF12261">
    <property type="entry name" value="T_hemolysin"/>
    <property type="match status" value="1"/>
</dbReference>
<accession>G4QJ02</accession>
<protein>
    <submittedName>
        <fullName evidence="1">Thermostable hemolysin</fullName>
    </submittedName>
</protein>
<reference evidence="1 2" key="1">
    <citation type="journal article" date="2011" name="J. Bacteriol.">
        <title>Complete genome sequence of seawater bacterium Glaciecola nitratireducens FR1064T.</title>
        <authorList>
            <person name="Bian F."/>
            <person name="Qin Q.L."/>
            <person name="Xie B.B."/>
            <person name="Shu Y.L."/>
            <person name="Zhang X.Y."/>
            <person name="Yu Y."/>
            <person name="Chen B."/>
            <person name="Chen X.L."/>
            <person name="Zhou B.C."/>
            <person name="Zhang Y.Z."/>
        </authorList>
    </citation>
    <scope>NUCLEOTIDE SEQUENCE [LARGE SCALE GENOMIC DNA]</scope>
    <source>
        <strain evidence="2">JCM 12485 / KCTC 12276 / FR1064</strain>
    </source>
</reference>
<dbReference type="KEGG" id="gni:GNIT_0187"/>
<dbReference type="InterPro" id="IPR022050">
    <property type="entry name" value="T_hemolysin"/>
</dbReference>
<evidence type="ECO:0000313" key="1">
    <source>
        <dbReference type="EMBL" id="AEP28341.1"/>
    </source>
</evidence>
<sequence>MQAVDITLPTDLKGTESFTSQLTNKVCRSAQASDAKYTFSLDVYQKHDDGRAASEQFIKDGFASAYGADIEISMPYVLAINNGKFKAALGIRSAKESLFVEQYLAQPIEHYVSQAHDRRYIAEIGHLYSNSNKFTIPLFLTTAVSLFCNGYEHMVFAGTEHVVKLISKAGIDCHYIAQADKNKLQESSINWGTYYETNPQVVFVSLAAVMLAVNKSAHFKQMFDQLERKIALTTRKLKR</sequence>
<dbReference type="OrthoDB" id="7432757at2"/>
<dbReference type="eggNOG" id="ENOG5032S9B">
    <property type="taxonomic scope" value="Bacteria"/>
</dbReference>